<dbReference type="GO" id="GO:0004089">
    <property type="term" value="F:carbonate dehydratase activity"/>
    <property type="evidence" value="ECO:0007669"/>
    <property type="project" value="InterPro"/>
</dbReference>
<evidence type="ECO:0000256" key="1">
    <source>
        <dbReference type="ARBA" id="ARBA00010718"/>
    </source>
</evidence>
<dbReference type="SMART" id="SM01057">
    <property type="entry name" value="Carb_anhydrase"/>
    <property type="match status" value="1"/>
</dbReference>
<sequence>ILAVSWEEWWTYDGISGPSFWGLINPDWNLCNQGKRQSPIDIQPKNILFDPNLKDIDITQNKIDGTLENSGHGIVFTLETSINDMINISGGPLAYNYPIHSVAFHFGLNDDGGSEHLIDGRRFPGEIQILGYNADLYENLSLAVQHPNGLVGISILMEIGDLSNPEIRRMTNRLPNIQFGGQTSHLTDVFMAGFLPASGFMTYEGSMTEPGCQETITWILMNRPIYITDNQIFSLRKLMQGEKSDPRAPLGGNFRPIQALNGRTIRTNIMLGHKDQDKNCPTLHKNLEFK</sequence>
<feature type="domain" description="Alpha-carbonic anhydrase" evidence="2">
    <location>
        <begin position="8"/>
        <end position="269"/>
    </location>
</feature>
<dbReference type="InterPro" id="IPR023561">
    <property type="entry name" value="Carbonic_anhydrase_a-class"/>
</dbReference>
<dbReference type="InterPro" id="IPR001148">
    <property type="entry name" value="CA_dom"/>
</dbReference>
<organism evidence="3 4">
    <name type="scientific">Tigriopus californicus</name>
    <name type="common">Marine copepod</name>
    <dbReference type="NCBI Taxonomy" id="6832"/>
    <lineage>
        <taxon>Eukaryota</taxon>
        <taxon>Metazoa</taxon>
        <taxon>Ecdysozoa</taxon>
        <taxon>Arthropoda</taxon>
        <taxon>Crustacea</taxon>
        <taxon>Multicrustacea</taxon>
        <taxon>Hexanauplia</taxon>
        <taxon>Copepoda</taxon>
        <taxon>Harpacticoida</taxon>
        <taxon>Harpacticidae</taxon>
        <taxon>Tigriopus</taxon>
    </lineage>
</organism>
<dbReference type="PANTHER" id="PTHR18952:SF208">
    <property type="entry name" value="CARBONIC ANHYDRASE XA-RELATED"/>
    <property type="match status" value="1"/>
</dbReference>
<feature type="non-terminal residue" evidence="3">
    <location>
        <position position="1"/>
    </location>
</feature>
<reference evidence="3 4" key="1">
    <citation type="journal article" date="2018" name="Nat. Ecol. Evol.">
        <title>Genomic signatures of mitonuclear coevolution across populations of Tigriopus californicus.</title>
        <authorList>
            <person name="Barreto F.S."/>
            <person name="Watson E.T."/>
            <person name="Lima T.G."/>
            <person name="Willett C.S."/>
            <person name="Edmands S."/>
            <person name="Li W."/>
            <person name="Burton R.S."/>
        </authorList>
    </citation>
    <scope>NUCLEOTIDE SEQUENCE [LARGE SCALE GENOMIC DNA]</scope>
    <source>
        <strain evidence="3 4">San Diego</strain>
    </source>
</reference>
<name>A0A553P899_TIGCA</name>
<keyword evidence="4" id="KW-1185">Reference proteome</keyword>
<dbReference type="PROSITE" id="PS51144">
    <property type="entry name" value="ALPHA_CA_2"/>
    <property type="match status" value="1"/>
</dbReference>
<gene>
    <name evidence="3" type="ORF">TCAL_07770</name>
</gene>
<dbReference type="Pfam" id="PF00194">
    <property type="entry name" value="Carb_anhydrase"/>
    <property type="match status" value="1"/>
</dbReference>
<evidence type="ECO:0000313" key="3">
    <source>
        <dbReference type="EMBL" id="TRY73896.1"/>
    </source>
</evidence>
<proteinExistence type="inferred from homology"/>
<protein>
    <recommendedName>
        <fullName evidence="2">Alpha-carbonic anhydrase domain-containing protein</fullName>
    </recommendedName>
</protein>
<dbReference type="Proteomes" id="UP000318571">
    <property type="component" value="Chromosome 3"/>
</dbReference>
<evidence type="ECO:0000313" key="4">
    <source>
        <dbReference type="Proteomes" id="UP000318571"/>
    </source>
</evidence>
<dbReference type="STRING" id="6832.A0A553P899"/>
<evidence type="ECO:0000259" key="2">
    <source>
        <dbReference type="PROSITE" id="PS51144"/>
    </source>
</evidence>
<dbReference type="OMA" id="MYYQANT"/>
<feature type="non-terminal residue" evidence="3">
    <location>
        <position position="290"/>
    </location>
</feature>
<comment type="caution">
    <text evidence="3">The sequence shown here is derived from an EMBL/GenBank/DDBJ whole genome shotgun (WGS) entry which is preliminary data.</text>
</comment>
<dbReference type="PANTHER" id="PTHR18952">
    <property type="entry name" value="CARBONIC ANHYDRASE"/>
    <property type="match status" value="1"/>
</dbReference>
<dbReference type="GO" id="GO:0008270">
    <property type="term" value="F:zinc ion binding"/>
    <property type="evidence" value="ECO:0007669"/>
    <property type="project" value="InterPro"/>
</dbReference>
<accession>A0A553P899</accession>
<dbReference type="InterPro" id="IPR036398">
    <property type="entry name" value="CA_dom_sf"/>
</dbReference>
<dbReference type="AlphaFoldDB" id="A0A553P899"/>
<dbReference type="SUPFAM" id="SSF51069">
    <property type="entry name" value="Carbonic anhydrase"/>
    <property type="match status" value="1"/>
</dbReference>
<dbReference type="Gene3D" id="3.10.200.10">
    <property type="entry name" value="Alpha carbonic anhydrase"/>
    <property type="match status" value="1"/>
</dbReference>
<dbReference type="GO" id="GO:0006730">
    <property type="term" value="P:one-carbon metabolic process"/>
    <property type="evidence" value="ECO:0007669"/>
    <property type="project" value="TreeGrafter"/>
</dbReference>
<comment type="similarity">
    <text evidence="1">Belongs to the alpha-carbonic anhydrase family.</text>
</comment>
<dbReference type="EMBL" id="VCGU01000007">
    <property type="protein sequence ID" value="TRY73896.1"/>
    <property type="molecule type" value="Genomic_DNA"/>
</dbReference>